<dbReference type="InterPro" id="IPR009793">
    <property type="entry name" value="DUF1361"/>
</dbReference>
<keyword evidence="1" id="KW-0812">Transmembrane</keyword>
<feature type="transmembrane region" description="Helical" evidence="1">
    <location>
        <begin position="142"/>
        <end position="162"/>
    </location>
</feature>
<protein>
    <submittedName>
        <fullName evidence="2">DUF1361 domain-containing protein</fullName>
    </submittedName>
</protein>
<reference evidence="3" key="1">
    <citation type="journal article" date="2019" name="Int. J. Syst. Evol. Microbiol.">
        <title>The Global Catalogue of Microorganisms (GCM) 10K type strain sequencing project: providing services to taxonomists for standard genome sequencing and annotation.</title>
        <authorList>
            <consortium name="The Broad Institute Genomics Platform"/>
            <consortium name="The Broad Institute Genome Sequencing Center for Infectious Disease"/>
            <person name="Wu L."/>
            <person name="Ma J."/>
        </authorList>
    </citation>
    <scope>NUCLEOTIDE SEQUENCE [LARGE SCALE GENOMIC DNA]</scope>
    <source>
        <strain evidence="3">CCM 8934</strain>
    </source>
</reference>
<keyword evidence="3" id="KW-1185">Reference proteome</keyword>
<sequence>MTRLQRWLVRLFYWGFIGFVALTIHDSFSFLLLNTLLAYIPIELSFWLTSRRSTLLFWLIGVVWLLFYPNTPYLLTDLFHLSLLKPYAINGLLKFDLGMWRDFAYLVAPTVVSIIIGTYTVDQIAQEVQRRLHLTALPAGRTLISVGLFLFASVGVYVGRFMRLHTIYLLITPQYILEQLAEMWSTKMLAFVLLMWLLQLVIYGAWRLTIPNSAPQSN</sequence>
<feature type="transmembrane region" description="Helical" evidence="1">
    <location>
        <begin position="103"/>
        <end position="121"/>
    </location>
</feature>
<name>A0ABW1UF30_9LACO</name>
<feature type="transmembrane region" description="Helical" evidence="1">
    <location>
        <begin position="188"/>
        <end position="206"/>
    </location>
</feature>
<dbReference type="Pfam" id="PF07099">
    <property type="entry name" value="DUF1361"/>
    <property type="match status" value="1"/>
</dbReference>
<organism evidence="2 3">
    <name type="scientific">Lactiplantibacillus daoliensis</name>
    <dbReference type="NCBI Taxonomy" id="2559916"/>
    <lineage>
        <taxon>Bacteria</taxon>
        <taxon>Bacillati</taxon>
        <taxon>Bacillota</taxon>
        <taxon>Bacilli</taxon>
        <taxon>Lactobacillales</taxon>
        <taxon>Lactobacillaceae</taxon>
        <taxon>Lactiplantibacillus</taxon>
    </lineage>
</organism>
<dbReference type="RefSeq" id="WP_137606214.1">
    <property type="nucleotide sequence ID" value="NZ_BJDH01000001.1"/>
</dbReference>
<dbReference type="Proteomes" id="UP001596227">
    <property type="component" value="Unassembled WGS sequence"/>
</dbReference>
<keyword evidence="1" id="KW-1133">Transmembrane helix</keyword>
<accession>A0ABW1UF30</accession>
<feature type="transmembrane region" description="Helical" evidence="1">
    <location>
        <begin position="7"/>
        <end position="24"/>
    </location>
</feature>
<gene>
    <name evidence="2" type="ORF">ACFQH1_04600</name>
</gene>
<proteinExistence type="predicted"/>
<evidence type="ECO:0000313" key="3">
    <source>
        <dbReference type="Proteomes" id="UP001596227"/>
    </source>
</evidence>
<feature type="transmembrane region" description="Helical" evidence="1">
    <location>
        <begin position="55"/>
        <end position="75"/>
    </location>
</feature>
<evidence type="ECO:0000313" key="2">
    <source>
        <dbReference type="EMBL" id="MFC6294477.1"/>
    </source>
</evidence>
<dbReference type="EMBL" id="JBHSSB010000014">
    <property type="protein sequence ID" value="MFC6294477.1"/>
    <property type="molecule type" value="Genomic_DNA"/>
</dbReference>
<comment type="caution">
    <text evidence="2">The sequence shown here is derived from an EMBL/GenBank/DDBJ whole genome shotgun (WGS) entry which is preliminary data.</text>
</comment>
<keyword evidence="1" id="KW-0472">Membrane</keyword>
<feature type="transmembrane region" description="Helical" evidence="1">
    <location>
        <begin position="30"/>
        <end position="48"/>
    </location>
</feature>
<evidence type="ECO:0000256" key="1">
    <source>
        <dbReference type="SAM" id="Phobius"/>
    </source>
</evidence>